<protein>
    <recommendedName>
        <fullName evidence="3">THAP-type domain-containing protein</fullName>
    </recommendedName>
</protein>
<dbReference type="Proteomes" id="UP001208570">
    <property type="component" value="Unassembled WGS sequence"/>
</dbReference>
<dbReference type="EMBL" id="JAODUP010000368">
    <property type="protein sequence ID" value="KAK2151292.1"/>
    <property type="molecule type" value="Genomic_DNA"/>
</dbReference>
<keyword evidence="2" id="KW-1185">Reference proteome</keyword>
<accession>A0AAD9JEM7</accession>
<sequence length="459" mass="53078">MLHRLPAESKTRNVWLSRLHTIRKHLPVNDSTRVCSAHFENYDKGNYLTIFHSKPAKYRPLPNRKTPDVLATTTAVDNDVDFNVTTHDSVSSVCPTSRQNVYVKTQTSFSASAAPDIILEDLSESDDKIRFYGGFCTFKMLLAMFHTLILHGAERLNYWCGEQSLGGTLYDEKGCKPDPKRALHLEEDVLERQYKTYFAGDWEISERLRLETKSARSHNMDAEEDISMFSAAKQKAANATTCFLSCKMRAHKNRTVDYLDRLEKIKRDQIIIQAIQIRGKQRSKRRMNQKDLEVEASRRLAKKRQTRDTTIRKKLQKKLKAIDLTKISKELPDVSDTKQQQIRELLEGKAVESNICHVWWEDGNKILYFGRIEKLKVKGKKCIVAYWSQDETYDDAADYNISVFQLAADLILEDLTISPQRYELAFQQDDEANCSDYDNDENQQGQEKVFSLSQLHQTN</sequence>
<name>A0AAD9JEM7_9ANNE</name>
<comment type="caution">
    <text evidence="1">The sequence shown here is derived from an EMBL/GenBank/DDBJ whole genome shotgun (WGS) entry which is preliminary data.</text>
</comment>
<proteinExistence type="predicted"/>
<reference evidence="1" key="1">
    <citation type="journal article" date="2023" name="Mol. Biol. Evol.">
        <title>Third-Generation Sequencing Reveals the Adaptive Role of the Epigenome in Three Deep-Sea Polychaetes.</title>
        <authorList>
            <person name="Perez M."/>
            <person name="Aroh O."/>
            <person name="Sun Y."/>
            <person name="Lan Y."/>
            <person name="Juniper S.K."/>
            <person name="Young C.R."/>
            <person name="Angers B."/>
            <person name="Qian P.Y."/>
        </authorList>
    </citation>
    <scope>NUCLEOTIDE SEQUENCE</scope>
    <source>
        <strain evidence="1">P08H-3</strain>
    </source>
</reference>
<evidence type="ECO:0000313" key="2">
    <source>
        <dbReference type="Proteomes" id="UP001208570"/>
    </source>
</evidence>
<gene>
    <name evidence="1" type="ORF">LSH36_368g05087</name>
</gene>
<evidence type="ECO:0008006" key="3">
    <source>
        <dbReference type="Google" id="ProtNLM"/>
    </source>
</evidence>
<organism evidence="1 2">
    <name type="scientific">Paralvinella palmiformis</name>
    <dbReference type="NCBI Taxonomy" id="53620"/>
    <lineage>
        <taxon>Eukaryota</taxon>
        <taxon>Metazoa</taxon>
        <taxon>Spiralia</taxon>
        <taxon>Lophotrochozoa</taxon>
        <taxon>Annelida</taxon>
        <taxon>Polychaeta</taxon>
        <taxon>Sedentaria</taxon>
        <taxon>Canalipalpata</taxon>
        <taxon>Terebellida</taxon>
        <taxon>Terebelliformia</taxon>
        <taxon>Alvinellidae</taxon>
        <taxon>Paralvinella</taxon>
    </lineage>
</organism>
<evidence type="ECO:0000313" key="1">
    <source>
        <dbReference type="EMBL" id="KAK2151292.1"/>
    </source>
</evidence>
<dbReference type="AlphaFoldDB" id="A0AAD9JEM7"/>